<sequence>RPYHTVTVPQNAPPALMNHPPVPLNQFPGLPWNVIEQHEVQCTWCVHHPHPHPHPLPPPHIQAQPTLPIPPHGDVFYGGAAQPQQQDNQFPQQQQHYVKGVEARVDYTAAVMQATENAHAGRC</sequence>
<protein>
    <submittedName>
        <fullName evidence="2">Uncharacterized protein</fullName>
    </submittedName>
</protein>
<evidence type="ECO:0000313" key="3">
    <source>
        <dbReference type="Proteomes" id="UP000054538"/>
    </source>
</evidence>
<organism evidence="2 3">
    <name type="scientific">Paxillus rubicundulus Ve08.2h10</name>
    <dbReference type="NCBI Taxonomy" id="930991"/>
    <lineage>
        <taxon>Eukaryota</taxon>
        <taxon>Fungi</taxon>
        <taxon>Dikarya</taxon>
        <taxon>Basidiomycota</taxon>
        <taxon>Agaricomycotina</taxon>
        <taxon>Agaricomycetes</taxon>
        <taxon>Agaricomycetidae</taxon>
        <taxon>Boletales</taxon>
        <taxon>Paxilineae</taxon>
        <taxon>Paxillaceae</taxon>
        <taxon>Paxillus</taxon>
    </lineage>
</organism>
<gene>
    <name evidence="2" type="ORF">PAXRUDRAFT_154979</name>
</gene>
<proteinExistence type="predicted"/>
<dbReference type="AlphaFoldDB" id="A0A0D0DJT2"/>
<dbReference type="InParanoid" id="A0A0D0DJT2"/>
<feature type="region of interest" description="Disordered" evidence="1">
    <location>
        <begin position="60"/>
        <end position="89"/>
    </location>
</feature>
<evidence type="ECO:0000313" key="2">
    <source>
        <dbReference type="EMBL" id="KIK81894.1"/>
    </source>
</evidence>
<reference evidence="2 3" key="1">
    <citation type="submission" date="2014-04" db="EMBL/GenBank/DDBJ databases">
        <authorList>
            <consortium name="DOE Joint Genome Institute"/>
            <person name="Kuo A."/>
            <person name="Kohler A."/>
            <person name="Jargeat P."/>
            <person name="Nagy L.G."/>
            <person name="Floudas D."/>
            <person name="Copeland A."/>
            <person name="Barry K.W."/>
            <person name="Cichocki N."/>
            <person name="Veneault-Fourrey C."/>
            <person name="LaButti K."/>
            <person name="Lindquist E.A."/>
            <person name="Lipzen A."/>
            <person name="Lundell T."/>
            <person name="Morin E."/>
            <person name="Murat C."/>
            <person name="Sun H."/>
            <person name="Tunlid A."/>
            <person name="Henrissat B."/>
            <person name="Grigoriev I.V."/>
            <person name="Hibbett D.S."/>
            <person name="Martin F."/>
            <person name="Nordberg H.P."/>
            <person name="Cantor M.N."/>
            <person name="Hua S.X."/>
        </authorList>
    </citation>
    <scope>NUCLEOTIDE SEQUENCE [LARGE SCALE GENOMIC DNA]</scope>
    <source>
        <strain evidence="2 3">Ve08.2h10</strain>
    </source>
</reference>
<dbReference type="HOGENOM" id="CLU_1750297_0_0_1"/>
<dbReference type="Proteomes" id="UP000054538">
    <property type="component" value="Unassembled WGS sequence"/>
</dbReference>
<keyword evidence="3" id="KW-1185">Reference proteome</keyword>
<dbReference type="OrthoDB" id="2710340at2759"/>
<name>A0A0D0DJT2_9AGAM</name>
<feature type="non-terminal residue" evidence="2">
    <location>
        <position position="123"/>
    </location>
</feature>
<evidence type="ECO:0000256" key="1">
    <source>
        <dbReference type="SAM" id="MobiDB-lite"/>
    </source>
</evidence>
<reference evidence="3" key="2">
    <citation type="submission" date="2015-01" db="EMBL/GenBank/DDBJ databases">
        <title>Evolutionary Origins and Diversification of the Mycorrhizal Mutualists.</title>
        <authorList>
            <consortium name="DOE Joint Genome Institute"/>
            <consortium name="Mycorrhizal Genomics Consortium"/>
            <person name="Kohler A."/>
            <person name="Kuo A."/>
            <person name="Nagy L.G."/>
            <person name="Floudas D."/>
            <person name="Copeland A."/>
            <person name="Barry K.W."/>
            <person name="Cichocki N."/>
            <person name="Veneault-Fourrey C."/>
            <person name="LaButti K."/>
            <person name="Lindquist E.A."/>
            <person name="Lipzen A."/>
            <person name="Lundell T."/>
            <person name="Morin E."/>
            <person name="Murat C."/>
            <person name="Riley R."/>
            <person name="Ohm R."/>
            <person name="Sun H."/>
            <person name="Tunlid A."/>
            <person name="Henrissat B."/>
            <person name="Grigoriev I.V."/>
            <person name="Hibbett D.S."/>
            <person name="Martin F."/>
        </authorList>
    </citation>
    <scope>NUCLEOTIDE SEQUENCE [LARGE SCALE GENOMIC DNA]</scope>
    <source>
        <strain evidence="3">Ve08.2h10</strain>
    </source>
</reference>
<dbReference type="EMBL" id="KN825712">
    <property type="protein sequence ID" value="KIK81894.1"/>
    <property type="molecule type" value="Genomic_DNA"/>
</dbReference>
<accession>A0A0D0DJT2</accession>